<evidence type="ECO:0000313" key="2">
    <source>
        <dbReference type="EMBL" id="EEH58347.1"/>
    </source>
</evidence>
<dbReference type="eggNOG" id="ENOG502SS1E">
    <property type="taxonomic scope" value="Eukaryota"/>
</dbReference>
<sequence length="450" mass="48916">MAAGRGAPAALPDDAELLAILRADPRLASVLEDPERYRLQVLLTEVAPASDGDGDDDGAHSAPCEATTTTTTTRTTTTRATLRRRAYRADAEYFYPASAVKIYGAVVALFQLQLMASQGVAVVELDTPLAFESRTAPVAASNDAPPPKSAAAPPLGCSAPTTMRREISALFHVSDNEAFNRCYDVAGRTLMWEWANSESLNPPFRGPRILHRLFSEAKGTDDGGSFPGVWARVGRDGDEDAWRRVLCRRHDVCGHLVGDAKRESVGKAHVAADGTVVDEPLDCSARNRASLASLQDTLIRLTRPEFDESNFKLTETHRRFVLAAAAGSPRDSPDPSARDDAATFPNNYNKFFVDGVTRAVGGDGSRVRITNKCGQAFGFSVDNAFVEWIGGGEDEDENRNKNPFYLAAAIETNANGVVNDDVYEYADVAEPFMDALAETVARWVWREREK</sequence>
<accession>C1MNT7</accession>
<dbReference type="KEGG" id="mpp:MICPUCDRAFT_56026"/>
<gene>
    <name evidence="2" type="ORF">MICPUCDRAFT_56026</name>
</gene>
<dbReference type="GeneID" id="9682607"/>
<keyword evidence="3" id="KW-1185">Reference proteome</keyword>
<dbReference type="SUPFAM" id="SSF56601">
    <property type="entry name" value="beta-lactamase/transpeptidase-like"/>
    <property type="match status" value="1"/>
</dbReference>
<name>C1MNT7_MICPC</name>
<protein>
    <submittedName>
        <fullName evidence="2">Predicted protein</fullName>
    </submittedName>
</protein>
<reference evidence="2 3" key="1">
    <citation type="journal article" date="2009" name="Science">
        <title>Green evolution and dynamic adaptations revealed by genomes of the marine picoeukaryotes Micromonas.</title>
        <authorList>
            <person name="Worden A.Z."/>
            <person name="Lee J.H."/>
            <person name="Mock T."/>
            <person name="Rouze P."/>
            <person name="Simmons M.P."/>
            <person name="Aerts A.L."/>
            <person name="Allen A.E."/>
            <person name="Cuvelier M.L."/>
            <person name="Derelle E."/>
            <person name="Everett M.V."/>
            <person name="Foulon E."/>
            <person name="Grimwood J."/>
            <person name="Gundlach H."/>
            <person name="Henrissat B."/>
            <person name="Napoli C."/>
            <person name="McDonald S.M."/>
            <person name="Parker M.S."/>
            <person name="Rombauts S."/>
            <person name="Salamov A."/>
            <person name="Von Dassow P."/>
            <person name="Badger J.H."/>
            <person name="Coutinho P.M."/>
            <person name="Demir E."/>
            <person name="Dubchak I."/>
            <person name="Gentemann C."/>
            <person name="Eikrem W."/>
            <person name="Gready J.E."/>
            <person name="John U."/>
            <person name="Lanier W."/>
            <person name="Lindquist E.A."/>
            <person name="Lucas S."/>
            <person name="Mayer K.F."/>
            <person name="Moreau H."/>
            <person name="Not F."/>
            <person name="Otillar R."/>
            <person name="Panaud O."/>
            <person name="Pangilinan J."/>
            <person name="Paulsen I."/>
            <person name="Piegu B."/>
            <person name="Poliakov A."/>
            <person name="Robbens S."/>
            <person name="Schmutz J."/>
            <person name="Toulza E."/>
            <person name="Wyss T."/>
            <person name="Zelensky A."/>
            <person name="Zhou K."/>
            <person name="Armbrust E.V."/>
            <person name="Bhattacharya D."/>
            <person name="Goodenough U.W."/>
            <person name="Van de Peer Y."/>
            <person name="Grigoriev I.V."/>
        </authorList>
    </citation>
    <scope>NUCLEOTIDE SEQUENCE [LARGE SCALE GENOMIC DNA]</scope>
    <source>
        <strain evidence="2 3">CCMP1545</strain>
    </source>
</reference>
<evidence type="ECO:0000256" key="1">
    <source>
        <dbReference type="SAM" id="MobiDB-lite"/>
    </source>
</evidence>
<dbReference type="InterPro" id="IPR012338">
    <property type="entry name" value="Beta-lactam/transpept-like"/>
</dbReference>
<feature type="region of interest" description="Disordered" evidence="1">
    <location>
        <begin position="49"/>
        <end position="78"/>
    </location>
</feature>
<dbReference type="OrthoDB" id="2019034at2759"/>
<proteinExistence type="predicted"/>
<feature type="compositionally biased region" description="Low complexity" evidence="1">
    <location>
        <begin position="66"/>
        <end position="78"/>
    </location>
</feature>
<dbReference type="RefSeq" id="XP_003056702.1">
    <property type="nucleotide sequence ID" value="XM_003056656.1"/>
</dbReference>
<organism evidence="3">
    <name type="scientific">Micromonas pusilla (strain CCMP1545)</name>
    <name type="common">Picoplanktonic green alga</name>
    <dbReference type="NCBI Taxonomy" id="564608"/>
    <lineage>
        <taxon>Eukaryota</taxon>
        <taxon>Viridiplantae</taxon>
        <taxon>Chlorophyta</taxon>
        <taxon>Mamiellophyceae</taxon>
        <taxon>Mamiellales</taxon>
        <taxon>Mamiellaceae</taxon>
        <taxon>Micromonas</taxon>
    </lineage>
</organism>
<evidence type="ECO:0000313" key="3">
    <source>
        <dbReference type="Proteomes" id="UP000001876"/>
    </source>
</evidence>
<dbReference type="AlphaFoldDB" id="C1MNT7"/>
<dbReference type="Proteomes" id="UP000001876">
    <property type="component" value="Unassembled WGS sequence"/>
</dbReference>
<dbReference type="EMBL" id="GG663737">
    <property type="protein sequence ID" value="EEH58347.1"/>
    <property type="molecule type" value="Genomic_DNA"/>
</dbReference>